<dbReference type="PROSITE" id="PS01306">
    <property type="entry name" value="UPF0054"/>
    <property type="match status" value="1"/>
</dbReference>
<dbReference type="RefSeq" id="WP_343334211.1">
    <property type="nucleotide sequence ID" value="NZ_JAPOHD010000029.1"/>
</dbReference>
<comment type="cofactor">
    <cofactor evidence="7">
        <name>Zn(2+)</name>
        <dbReference type="ChEBI" id="CHEBI:29105"/>
    </cofactor>
    <text evidence="7">Binds 1 zinc ion.</text>
</comment>
<name>A0A9X3F8N8_9BACT</name>
<dbReference type="InterPro" id="IPR023091">
    <property type="entry name" value="MetalPrtase_cat_dom_sf_prd"/>
</dbReference>
<comment type="function">
    <text evidence="7">Single strand-specific metallo-endoribonuclease involved in late-stage 70S ribosome quality control and in maturation of the 3' terminus of the 16S rRNA.</text>
</comment>
<dbReference type="GO" id="GO:0004222">
    <property type="term" value="F:metalloendopeptidase activity"/>
    <property type="evidence" value="ECO:0007669"/>
    <property type="project" value="InterPro"/>
</dbReference>
<comment type="caution">
    <text evidence="8">The sequence shown here is derived from an EMBL/GenBank/DDBJ whole genome shotgun (WGS) entry which is preliminary data.</text>
</comment>
<evidence type="ECO:0000256" key="7">
    <source>
        <dbReference type="HAMAP-Rule" id="MF_00009"/>
    </source>
</evidence>
<dbReference type="GO" id="GO:0008270">
    <property type="term" value="F:zinc ion binding"/>
    <property type="evidence" value="ECO:0007669"/>
    <property type="project" value="UniProtKB-UniRule"/>
</dbReference>
<evidence type="ECO:0000256" key="4">
    <source>
        <dbReference type="ARBA" id="ARBA00022759"/>
    </source>
</evidence>
<reference evidence="8" key="1">
    <citation type="submission" date="2022-11" db="EMBL/GenBank/DDBJ databases">
        <title>Marilongibacter aestuarii gen. nov., sp. nov., isolated from tidal flat sediment.</title>
        <authorList>
            <person name="Jiayan W."/>
        </authorList>
    </citation>
    <scope>NUCLEOTIDE SEQUENCE</scope>
    <source>
        <strain evidence="8">Z1-6</strain>
    </source>
</reference>
<keyword evidence="2 7" id="KW-0540">Nuclease</keyword>
<evidence type="ECO:0000313" key="8">
    <source>
        <dbReference type="EMBL" id="MCY1721882.1"/>
    </source>
</evidence>
<comment type="similarity">
    <text evidence="1 7">Belongs to the endoribonuclease YbeY family.</text>
</comment>
<dbReference type="PANTHER" id="PTHR46986:SF1">
    <property type="entry name" value="ENDORIBONUCLEASE YBEY, CHLOROPLASTIC"/>
    <property type="match status" value="1"/>
</dbReference>
<accession>A0A9X3F8N8</accession>
<keyword evidence="7" id="KW-0963">Cytoplasm</keyword>
<dbReference type="SUPFAM" id="SSF55486">
    <property type="entry name" value="Metalloproteases ('zincins'), catalytic domain"/>
    <property type="match status" value="1"/>
</dbReference>
<dbReference type="NCBIfam" id="TIGR00043">
    <property type="entry name" value="rRNA maturation RNase YbeY"/>
    <property type="match status" value="1"/>
</dbReference>
<proteinExistence type="inferred from homology"/>
<evidence type="ECO:0000256" key="2">
    <source>
        <dbReference type="ARBA" id="ARBA00022722"/>
    </source>
</evidence>
<dbReference type="HAMAP" id="MF_00009">
    <property type="entry name" value="Endoribonucl_YbeY"/>
    <property type="match status" value="1"/>
</dbReference>
<keyword evidence="6 7" id="KW-0862">Zinc</keyword>
<dbReference type="AlphaFoldDB" id="A0A9X3F8N8"/>
<comment type="subcellular location">
    <subcellularLocation>
        <location evidence="7">Cytoplasm</location>
    </subcellularLocation>
</comment>
<dbReference type="Proteomes" id="UP001145087">
    <property type="component" value="Unassembled WGS sequence"/>
</dbReference>
<organism evidence="8 9">
    <name type="scientific">Draconibacterium aestuarii</name>
    <dbReference type="NCBI Taxonomy" id="2998507"/>
    <lineage>
        <taxon>Bacteria</taxon>
        <taxon>Pseudomonadati</taxon>
        <taxon>Bacteroidota</taxon>
        <taxon>Bacteroidia</taxon>
        <taxon>Marinilabiliales</taxon>
        <taxon>Prolixibacteraceae</taxon>
        <taxon>Draconibacterium</taxon>
    </lineage>
</organism>
<dbReference type="EMBL" id="JAPOHD010000029">
    <property type="protein sequence ID" value="MCY1721882.1"/>
    <property type="molecule type" value="Genomic_DNA"/>
</dbReference>
<dbReference type="EC" id="3.1.-.-" evidence="7"/>
<feature type="binding site" evidence="7">
    <location>
        <position position="118"/>
    </location>
    <ligand>
        <name>Zn(2+)</name>
        <dbReference type="ChEBI" id="CHEBI:29105"/>
        <note>catalytic</note>
    </ligand>
</feature>
<gene>
    <name evidence="7 8" type="primary">ybeY</name>
    <name evidence="8" type="ORF">OU798_16125</name>
</gene>
<protein>
    <recommendedName>
        <fullName evidence="7">Endoribonuclease YbeY</fullName>
        <ecNumber evidence="7">3.1.-.-</ecNumber>
    </recommendedName>
</protein>
<keyword evidence="7" id="KW-0690">Ribosome biogenesis</keyword>
<dbReference type="GO" id="GO:0006364">
    <property type="term" value="P:rRNA processing"/>
    <property type="evidence" value="ECO:0007669"/>
    <property type="project" value="UniProtKB-UniRule"/>
</dbReference>
<feature type="binding site" evidence="7">
    <location>
        <position position="112"/>
    </location>
    <ligand>
        <name>Zn(2+)</name>
        <dbReference type="ChEBI" id="CHEBI:29105"/>
        <note>catalytic</note>
    </ligand>
</feature>
<evidence type="ECO:0000256" key="3">
    <source>
        <dbReference type="ARBA" id="ARBA00022723"/>
    </source>
</evidence>
<dbReference type="GO" id="GO:0004521">
    <property type="term" value="F:RNA endonuclease activity"/>
    <property type="evidence" value="ECO:0007669"/>
    <property type="project" value="UniProtKB-UniRule"/>
</dbReference>
<dbReference type="Gene3D" id="3.40.390.30">
    <property type="entry name" value="Metalloproteases ('zincins'), catalytic domain"/>
    <property type="match status" value="1"/>
</dbReference>
<sequence length="145" mass="17372">MNEIEFFFEDLETINFHKNILITKVKYLINSEIKSIGNIAVIFCSDNYLLDINKQYLNHHYYTDIITFDYVEENVISGDLFISVDRIRENAKEYEVEMIKELYRVVFHGVLHLVGYNDKTDEEQRIMTDKENYYLSEVDFKGMKL</sequence>
<dbReference type="PANTHER" id="PTHR46986">
    <property type="entry name" value="ENDORIBONUCLEASE YBEY, CHLOROPLASTIC"/>
    <property type="match status" value="1"/>
</dbReference>
<evidence type="ECO:0000256" key="1">
    <source>
        <dbReference type="ARBA" id="ARBA00010875"/>
    </source>
</evidence>
<dbReference type="InterPro" id="IPR020549">
    <property type="entry name" value="YbeY_CS"/>
</dbReference>
<dbReference type="Pfam" id="PF02130">
    <property type="entry name" value="YbeY"/>
    <property type="match status" value="1"/>
</dbReference>
<keyword evidence="4 7" id="KW-0255">Endonuclease</keyword>
<dbReference type="InterPro" id="IPR002036">
    <property type="entry name" value="YbeY"/>
</dbReference>
<evidence type="ECO:0000256" key="6">
    <source>
        <dbReference type="ARBA" id="ARBA00022833"/>
    </source>
</evidence>
<keyword evidence="3 7" id="KW-0479">Metal-binding</keyword>
<evidence type="ECO:0000256" key="5">
    <source>
        <dbReference type="ARBA" id="ARBA00022801"/>
    </source>
</evidence>
<dbReference type="GO" id="GO:0005737">
    <property type="term" value="C:cytoplasm"/>
    <property type="evidence" value="ECO:0007669"/>
    <property type="project" value="UniProtKB-SubCell"/>
</dbReference>
<keyword evidence="7" id="KW-0698">rRNA processing</keyword>
<feature type="binding site" evidence="7">
    <location>
        <position position="108"/>
    </location>
    <ligand>
        <name>Zn(2+)</name>
        <dbReference type="ChEBI" id="CHEBI:29105"/>
        <note>catalytic</note>
    </ligand>
</feature>
<keyword evidence="9" id="KW-1185">Reference proteome</keyword>
<keyword evidence="5 7" id="KW-0378">Hydrolase</keyword>
<evidence type="ECO:0000313" key="9">
    <source>
        <dbReference type="Proteomes" id="UP001145087"/>
    </source>
</evidence>